<evidence type="ECO:0000259" key="1">
    <source>
        <dbReference type="Pfam" id="PF14681"/>
    </source>
</evidence>
<proteinExistence type="predicted"/>
<accession>A0A9P8CI87</accession>
<feature type="domain" description="Phosphoribosyltransferase" evidence="1">
    <location>
        <begin position="61"/>
        <end position="255"/>
    </location>
</feature>
<evidence type="ECO:0000313" key="2">
    <source>
        <dbReference type="EMBL" id="KAG9248114.1"/>
    </source>
</evidence>
<dbReference type="InterPro" id="IPR029057">
    <property type="entry name" value="PRTase-like"/>
</dbReference>
<comment type="caution">
    <text evidence="2">The sequence shown here is derived from an EMBL/GenBank/DDBJ whole genome shotgun (WGS) entry which is preliminary data.</text>
</comment>
<organism evidence="2 3">
    <name type="scientific">Calycina marina</name>
    <dbReference type="NCBI Taxonomy" id="1763456"/>
    <lineage>
        <taxon>Eukaryota</taxon>
        <taxon>Fungi</taxon>
        <taxon>Dikarya</taxon>
        <taxon>Ascomycota</taxon>
        <taxon>Pezizomycotina</taxon>
        <taxon>Leotiomycetes</taxon>
        <taxon>Helotiales</taxon>
        <taxon>Pezizellaceae</taxon>
        <taxon>Calycina</taxon>
    </lineage>
</organism>
<keyword evidence="2" id="KW-0328">Glycosyltransferase</keyword>
<dbReference type="Gene3D" id="3.40.50.2020">
    <property type="match status" value="1"/>
</dbReference>
<dbReference type="InterPro" id="IPR000836">
    <property type="entry name" value="PRTase_dom"/>
</dbReference>
<dbReference type="Pfam" id="PF14681">
    <property type="entry name" value="UPRTase"/>
    <property type="match status" value="1"/>
</dbReference>
<dbReference type="SUPFAM" id="SSF53271">
    <property type="entry name" value="PRTase-like"/>
    <property type="match status" value="1"/>
</dbReference>
<evidence type="ECO:0000313" key="3">
    <source>
        <dbReference type="Proteomes" id="UP000887226"/>
    </source>
</evidence>
<dbReference type="Proteomes" id="UP000887226">
    <property type="component" value="Unassembled WGS sequence"/>
</dbReference>
<reference evidence="2" key="1">
    <citation type="journal article" date="2021" name="IMA Fungus">
        <title>Genomic characterization of three marine fungi, including Emericellopsis atlantica sp. nov. with signatures of a generalist lifestyle and marine biomass degradation.</title>
        <authorList>
            <person name="Hagestad O.C."/>
            <person name="Hou L."/>
            <person name="Andersen J.H."/>
            <person name="Hansen E.H."/>
            <person name="Altermark B."/>
            <person name="Li C."/>
            <person name="Kuhnert E."/>
            <person name="Cox R.J."/>
            <person name="Crous P.W."/>
            <person name="Spatafora J.W."/>
            <person name="Lail K."/>
            <person name="Amirebrahimi M."/>
            <person name="Lipzen A."/>
            <person name="Pangilinan J."/>
            <person name="Andreopoulos W."/>
            <person name="Hayes R.D."/>
            <person name="Ng V."/>
            <person name="Grigoriev I.V."/>
            <person name="Jackson S.A."/>
            <person name="Sutton T.D.S."/>
            <person name="Dobson A.D.W."/>
            <person name="Rama T."/>
        </authorList>
    </citation>
    <scope>NUCLEOTIDE SEQUENCE</scope>
    <source>
        <strain evidence="2">TRa3180A</strain>
    </source>
</reference>
<dbReference type="CDD" id="cd06223">
    <property type="entry name" value="PRTases_typeI"/>
    <property type="match status" value="1"/>
</dbReference>
<keyword evidence="3" id="KW-1185">Reference proteome</keyword>
<name>A0A9P8CI87_9HELO</name>
<protein>
    <submittedName>
        <fullName evidence="2">Uracil phosphoribosyltransferase-domain-containing protein</fullName>
    </submittedName>
</protein>
<dbReference type="OrthoDB" id="5416609at2759"/>
<sequence length="278" mass="30730">MEEKLKEAIDEGGLKAHQIVFPSTCQPRLDDTRLPAVSFQNPDFSDLVLCRRALEAVHATDCPATKIPMSPMRNADVQGVRLKEAHRRTGWYLAIIFLPSILKLEEYTMPHVQGGTISGHRLAKDSNTLIVALMRGGEPMAFGVSDGLPKAMFLHAKHATDITKSHVKGPTILVDSVVNNGTTILEFTQHIRTLHQTTPIVVITGVAQSQCLEKGAELRKTLSRLGNVNIVALRLSERRFTGKKASDTGNRLFNTVHMEKGSLSHVVELVRRNVGRFM</sequence>
<keyword evidence="2" id="KW-0808">Transferase</keyword>
<dbReference type="GO" id="GO:0016757">
    <property type="term" value="F:glycosyltransferase activity"/>
    <property type="evidence" value="ECO:0007669"/>
    <property type="project" value="UniProtKB-KW"/>
</dbReference>
<gene>
    <name evidence="2" type="ORF">BJ878DRAFT_538624</name>
</gene>
<dbReference type="EMBL" id="MU253755">
    <property type="protein sequence ID" value="KAG9248114.1"/>
    <property type="molecule type" value="Genomic_DNA"/>
</dbReference>
<dbReference type="AlphaFoldDB" id="A0A9P8CI87"/>